<proteinExistence type="predicted"/>
<evidence type="ECO:0000256" key="1">
    <source>
        <dbReference type="SAM" id="MobiDB-lite"/>
    </source>
</evidence>
<protein>
    <submittedName>
        <fullName evidence="4">RNA recognition motif-containing protein</fullName>
    </submittedName>
</protein>
<reference evidence="4" key="1">
    <citation type="submission" date="2016-06" db="UniProtKB">
        <authorList>
            <consortium name="WormBaseParasite"/>
        </authorList>
    </citation>
    <scope>IDENTIFICATION</scope>
</reference>
<feature type="region of interest" description="Disordered" evidence="1">
    <location>
        <begin position="1"/>
        <end position="22"/>
    </location>
</feature>
<reference evidence="2 3" key="2">
    <citation type="submission" date="2018-11" db="EMBL/GenBank/DDBJ databases">
        <authorList>
            <consortium name="Pathogen Informatics"/>
        </authorList>
    </citation>
    <scope>NUCLEOTIDE SEQUENCE [LARGE SCALE GENOMIC DNA]</scope>
</reference>
<feature type="compositionally biased region" description="Basic and acidic residues" evidence="1">
    <location>
        <begin position="66"/>
        <end position="95"/>
    </location>
</feature>
<dbReference type="WBParaSite" id="SBAD_0001353201-mRNA-1">
    <property type="protein sequence ID" value="SBAD_0001353201-mRNA-1"/>
    <property type="gene ID" value="SBAD_0001353201"/>
</dbReference>
<evidence type="ECO:0000313" key="4">
    <source>
        <dbReference type="WBParaSite" id="SBAD_0001353201-mRNA-1"/>
    </source>
</evidence>
<gene>
    <name evidence="2" type="ORF">SBAD_LOCUS13116</name>
</gene>
<evidence type="ECO:0000313" key="3">
    <source>
        <dbReference type="Proteomes" id="UP000270296"/>
    </source>
</evidence>
<accession>A0A183JB68</accession>
<dbReference type="Proteomes" id="UP000270296">
    <property type="component" value="Unassembled WGS sequence"/>
</dbReference>
<organism evidence="4">
    <name type="scientific">Soboliphyme baturini</name>
    <dbReference type="NCBI Taxonomy" id="241478"/>
    <lineage>
        <taxon>Eukaryota</taxon>
        <taxon>Metazoa</taxon>
        <taxon>Ecdysozoa</taxon>
        <taxon>Nematoda</taxon>
        <taxon>Enoplea</taxon>
        <taxon>Dorylaimia</taxon>
        <taxon>Dioctophymatida</taxon>
        <taxon>Dioctophymatoidea</taxon>
        <taxon>Soboliphymatidae</taxon>
        <taxon>Soboliphyme</taxon>
    </lineage>
</organism>
<dbReference type="EMBL" id="UZAM01020317">
    <property type="protein sequence ID" value="VDP54216.1"/>
    <property type="molecule type" value="Genomic_DNA"/>
</dbReference>
<feature type="compositionally biased region" description="Basic and acidic residues" evidence="1">
    <location>
        <begin position="102"/>
        <end position="117"/>
    </location>
</feature>
<evidence type="ECO:0000313" key="2">
    <source>
        <dbReference type="EMBL" id="VDP54216.1"/>
    </source>
</evidence>
<keyword evidence="3" id="KW-1185">Reference proteome</keyword>
<name>A0A183JB68_9BILA</name>
<dbReference type="AlphaFoldDB" id="A0A183JB68"/>
<feature type="region of interest" description="Disordered" evidence="1">
    <location>
        <begin position="44"/>
        <end position="153"/>
    </location>
</feature>
<sequence length="153" mass="17054">MPLLSLGTPGRRTKSRENAMHRPEALRPKCNICLVLVSCRERGVPQVTLGEKKRETRSENPASGRAPEEKGERFEEEKTLKERNRGPNTDSEAKGSGRRAGRYVEARERERTRDGRIPKCPCAGLQSPTSKSGAKGSESGDREDDDVSHRREA</sequence>